<dbReference type="AlphaFoldDB" id="A0A8K1CI70"/>
<comment type="caution">
    <text evidence="2">The sequence shown here is derived from an EMBL/GenBank/DDBJ whole genome shotgun (WGS) entry which is preliminary data.</text>
</comment>
<name>A0A8K1CI70_PYTOL</name>
<dbReference type="PROSITE" id="PS00028">
    <property type="entry name" value="ZINC_FINGER_C2H2_1"/>
    <property type="match status" value="1"/>
</dbReference>
<reference evidence="2" key="1">
    <citation type="submission" date="2019-03" db="EMBL/GenBank/DDBJ databases">
        <title>Long read genome sequence of the mycoparasitic Pythium oligandrum ATCC 38472 isolated from sugarbeet rhizosphere.</title>
        <authorList>
            <person name="Gaulin E."/>
        </authorList>
    </citation>
    <scope>NUCLEOTIDE SEQUENCE</scope>
    <source>
        <strain evidence="2">ATCC 38472_TT</strain>
    </source>
</reference>
<gene>
    <name evidence="2" type="ORF">Poli38472_005195</name>
</gene>
<dbReference type="Proteomes" id="UP000794436">
    <property type="component" value="Unassembled WGS sequence"/>
</dbReference>
<evidence type="ECO:0000259" key="1">
    <source>
        <dbReference type="PROSITE" id="PS00028"/>
    </source>
</evidence>
<dbReference type="OrthoDB" id="106130at2759"/>
<feature type="domain" description="C2H2-type" evidence="1">
    <location>
        <begin position="273"/>
        <end position="294"/>
    </location>
</feature>
<organism evidence="2 3">
    <name type="scientific">Pythium oligandrum</name>
    <name type="common">Mycoparasitic fungus</name>
    <dbReference type="NCBI Taxonomy" id="41045"/>
    <lineage>
        <taxon>Eukaryota</taxon>
        <taxon>Sar</taxon>
        <taxon>Stramenopiles</taxon>
        <taxon>Oomycota</taxon>
        <taxon>Peronosporomycetes</taxon>
        <taxon>Pythiales</taxon>
        <taxon>Pythiaceae</taxon>
        <taxon>Pythium</taxon>
    </lineage>
</organism>
<dbReference type="InterPro" id="IPR013087">
    <property type="entry name" value="Znf_C2H2_type"/>
</dbReference>
<sequence>MSIEYELDPADMELLAHTRQSLPPPLSPTPPSIASTSNITSNDHVALQFYWQGFEVYTHSRVGDSVSPCYYKTQCGCTAENDAAAEFVRIVPVDELRERMIVDEMKVQILSVNTGRYLRATRISKYLRWSETRDEQTVFQIQILDRSKPLTPQVQFTLASAVWPGQYVGFTQTSPLSALGRDVAKSVGFLTIEKKKNQGPLIFPLRFRAVHRSDRFQTSTRPPSFNEPVPFVTTNDMVFVDEDNRDIIADVPVAVLLSSADEAQPQYDSLEFCPYCTLEFRGQHTLRAHIRDYHGDWLHRQSIAGSHCTACGRQMVDGVCLRCSFLLH</sequence>
<dbReference type="EMBL" id="SPLM01000073">
    <property type="protein sequence ID" value="TMW62577.1"/>
    <property type="molecule type" value="Genomic_DNA"/>
</dbReference>
<keyword evidence="3" id="KW-1185">Reference proteome</keyword>
<evidence type="ECO:0000313" key="2">
    <source>
        <dbReference type="EMBL" id="TMW62577.1"/>
    </source>
</evidence>
<protein>
    <recommendedName>
        <fullName evidence="1">C2H2-type domain-containing protein</fullName>
    </recommendedName>
</protein>
<accession>A0A8K1CI70</accession>
<proteinExistence type="predicted"/>
<evidence type="ECO:0000313" key="3">
    <source>
        <dbReference type="Proteomes" id="UP000794436"/>
    </source>
</evidence>